<keyword evidence="1" id="KW-0472">Membrane</keyword>
<proteinExistence type="predicted"/>
<keyword evidence="1" id="KW-0812">Transmembrane</keyword>
<name>A0A1W1BU59_9ZZZZ</name>
<protein>
    <recommendedName>
        <fullName evidence="3">YcxB-like protein domain-containing protein</fullName>
    </recommendedName>
</protein>
<keyword evidence="1" id="KW-1133">Transmembrane helix</keyword>
<evidence type="ECO:0008006" key="3">
    <source>
        <dbReference type="Google" id="ProtNLM"/>
    </source>
</evidence>
<evidence type="ECO:0000256" key="1">
    <source>
        <dbReference type="SAM" id="Phobius"/>
    </source>
</evidence>
<sequence>MSKSITLTIEWNKERALQASKALYDYEMKHSPKRYIGWLFIAFMQFGIVALFKQQNPLLLLLSSLLVAYWYYGRWYLRCFFLKRYYTKQNFQKSVITISCDESSLDIADKILQWDDILQAIDTKAALLLQTKEEIFYIPFDAFENLDDLSSCMQLLKSKGKL</sequence>
<feature type="transmembrane region" description="Helical" evidence="1">
    <location>
        <begin position="35"/>
        <end position="52"/>
    </location>
</feature>
<accession>A0A1W1BU59</accession>
<dbReference type="AlphaFoldDB" id="A0A1W1BU59"/>
<evidence type="ECO:0000313" key="2">
    <source>
        <dbReference type="EMBL" id="SFV57046.1"/>
    </source>
</evidence>
<organism evidence="2">
    <name type="scientific">hydrothermal vent metagenome</name>
    <dbReference type="NCBI Taxonomy" id="652676"/>
    <lineage>
        <taxon>unclassified sequences</taxon>
        <taxon>metagenomes</taxon>
        <taxon>ecological metagenomes</taxon>
    </lineage>
</organism>
<reference evidence="2" key="1">
    <citation type="submission" date="2016-10" db="EMBL/GenBank/DDBJ databases">
        <authorList>
            <person name="de Groot N.N."/>
        </authorList>
    </citation>
    <scope>NUCLEOTIDE SEQUENCE</scope>
</reference>
<feature type="transmembrane region" description="Helical" evidence="1">
    <location>
        <begin position="58"/>
        <end position="77"/>
    </location>
</feature>
<gene>
    <name evidence="2" type="ORF">MNB_SM-7-475</name>
</gene>
<dbReference type="EMBL" id="FPHB01000038">
    <property type="protein sequence ID" value="SFV57046.1"/>
    <property type="molecule type" value="Genomic_DNA"/>
</dbReference>